<accession>A0AAD9QED2</accession>
<comment type="caution">
    <text evidence="2">The sequence shown here is derived from an EMBL/GenBank/DDBJ whole genome shotgun (WGS) entry which is preliminary data.</text>
</comment>
<keyword evidence="2" id="KW-0812">Transmembrane</keyword>
<reference evidence="2" key="1">
    <citation type="journal article" date="2023" name="G3 (Bethesda)">
        <title>Whole genome assembly and annotation of the endangered Caribbean coral Acropora cervicornis.</title>
        <authorList>
            <person name="Selwyn J.D."/>
            <person name="Vollmer S.V."/>
        </authorList>
    </citation>
    <scope>NUCLEOTIDE SEQUENCE</scope>
    <source>
        <strain evidence="2">K2</strain>
    </source>
</reference>
<dbReference type="Proteomes" id="UP001249851">
    <property type="component" value="Unassembled WGS sequence"/>
</dbReference>
<gene>
    <name evidence="2" type="ORF">P5673_017865</name>
</gene>
<name>A0AAD9QED2_ACRCE</name>
<feature type="domain" description="GPR180-like N-terminal" evidence="1">
    <location>
        <begin position="34"/>
        <end position="162"/>
    </location>
</feature>
<dbReference type="PANTHER" id="PTHR23252:SF24">
    <property type="entry name" value="TRANSMEMBRANE PROTEIN 145"/>
    <property type="match status" value="1"/>
</dbReference>
<evidence type="ECO:0000259" key="1">
    <source>
        <dbReference type="Pfam" id="PF21892"/>
    </source>
</evidence>
<protein>
    <submittedName>
        <fullName evidence="2">Transmembrane protein 145</fullName>
    </submittedName>
</protein>
<dbReference type="InterPro" id="IPR047831">
    <property type="entry name" value="GPR180/TMEM145"/>
</dbReference>
<dbReference type="EMBL" id="JARQWQ010000039">
    <property type="protein sequence ID" value="KAK2559769.1"/>
    <property type="molecule type" value="Genomic_DNA"/>
</dbReference>
<keyword evidence="3" id="KW-1185">Reference proteome</keyword>
<proteinExistence type="predicted"/>
<dbReference type="Pfam" id="PF21892">
    <property type="entry name" value="TMEM145_N"/>
    <property type="match status" value="1"/>
</dbReference>
<evidence type="ECO:0000313" key="3">
    <source>
        <dbReference type="Proteomes" id="UP001249851"/>
    </source>
</evidence>
<keyword evidence="2" id="KW-0472">Membrane</keyword>
<dbReference type="InterPro" id="IPR053880">
    <property type="entry name" value="GPR180-like_N"/>
</dbReference>
<dbReference type="PANTHER" id="PTHR23252">
    <property type="entry name" value="INTIMAL THICKNESS RECEPTOR-RELATED"/>
    <property type="match status" value="1"/>
</dbReference>
<dbReference type="AlphaFoldDB" id="A0AAD9QED2"/>
<evidence type="ECO:0000313" key="2">
    <source>
        <dbReference type="EMBL" id="KAK2559769.1"/>
    </source>
</evidence>
<organism evidence="2 3">
    <name type="scientific">Acropora cervicornis</name>
    <name type="common">Staghorn coral</name>
    <dbReference type="NCBI Taxonomy" id="6130"/>
    <lineage>
        <taxon>Eukaryota</taxon>
        <taxon>Metazoa</taxon>
        <taxon>Cnidaria</taxon>
        <taxon>Anthozoa</taxon>
        <taxon>Hexacorallia</taxon>
        <taxon>Scleractinia</taxon>
        <taxon>Astrocoeniina</taxon>
        <taxon>Acroporidae</taxon>
        <taxon>Acropora</taxon>
    </lineage>
</organism>
<sequence length="215" mass="24350">MLFPSRMRRVLYFTALVASTCSFSLNGYLNLSGYNFAFIGSFCGNASGPVIEYWFSHPQENCCYNFLSYFQDQWRKIWPKPEMSCKEKANVLTPHQSQVLTLSTNNSAAGCQVVSCQNGTNNITCQGSQIYQLQTEDTYNKKCWFLAVTNRNCTVQGIQITYSLNITGNDGAIYQFSFMSNTKHGAQMSPWKPVNSNLELFDNHVVSVGYLMVFQ</sequence>
<reference evidence="2" key="2">
    <citation type="journal article" date="2023" name="Science">
        <title>Genomic signatures of disease resistance in endangered staghorn corals.</title>
        <authorList>
            <person name="Vollmer S.V."/>
            <person name="Selwyn J.D."/>
            <person name="Despard B.A."/>
            <person name="Roesel C.L."/>
        </authorList>
    </citation>
    <scope>NUCLEOTIDE SEQUENCE</scope>
    <source>
        <strain evidence="2">K2</strain>
    </source>
</reference>